<proteinExistence type="predicted"/>
<dbReference type="RefSeq" id="WP_188956765.1">
    <property type="nucleotide sequence ID" value="NZ_BMQW01000006.1"/>
</dbReference>
<keyword evidence="1" id="KW-0472">Membrane</keyword>
<protein>
    <recommendedName>
        <fullName evidence="4">Haloacid dehalogenase-like hydrolase</fullName>
    </recommendedName>
</protein>
<dbReference type="Proteomes" id="UP000654004">
    <property type="component" value="Unassembled WGS sequence"/>
</dbReference>
<feature type="transmembrane region" description="Helical" evidence="1">
    <location>
        <begin position="254"/>
        <end position="283"/>
    </location>
</feature>
<name>A0ABQ2QP56_9GAMM</name>
<feature type="transmembrane region" description="Helical" evidence="1">
    <location>
        <begin position="465"/>
        <end position="484"/>
    </location>
</feature>
<evidence type="ECO:0008006" key="4">
    <source>
        <dbReference type="Google" id="ProtNLM"/>
    </source>
</evidence>
<organism evidence="2 3">
    <name type="scientific">Shewanella ulleungensis</name>
    <dbReference type="NCBI Taxonomy" id="2282699"/>
    <lineage>
        <taxon>Bacteria</taxon>
        <taxon>Pseudomonadati</taxon>
        <taxon>Pseudomonadota</taxon>
        <taxon>Gammaproteobacteria</taxon>
        <taxon>Alteromonadales</taxon>
        <taxon>Shewanellaceae</taxon>
        <taxon>Shewanella</taxon>
    </lineage>
</organism>
<feature type="transmembrane region" description="Helical" evidence="1">
    <location>
        <begin position="437"/>
        <end position="453"/>
    </location>
</feature>
<keyword evidence="1" id="KW-0812">Transmembrane</keyword>
<evidence type="ECO:0000313" key="2">
    <source>
        <dbReference type="EMBL" id="GGP90089.1"/>
    </source>
</evidence>
<feature type="transmembrane region" description="Helical" evidence="1">
    <location>
        <begin position="320"/>
        <end position="340"/>
    </location>
</feature>
<feature type="transmembrane region" description="Helical" evidence="1">
    <location>
        <begin position="352"/>
        <end position="377"/>
    </location>
</feature>
<comment type="caution">
    <text evidence="2">The sequence shown here is derived from an EMBL/GenBank/DDBJ whole genome shotgun (WGS) entry which is preliminary data.</text>
</comment>
<keyword evidence="1" id="KW-1133">Transmembrane helix</keyword>
<feature type="transmembrane region" description="Helical" evidence="1">
    <location>
        <begin position="397"/>
        <end position="416"/>
    </location>
</feature>
<keyword evidence="3" id="KW-1185">Reference proteome</keyword>
<accession>A0ABQ2QP56</accession>
<gene>
    <name evidence="2" type="ORF">GCM10009410_25170</name>
</gene>
<reference evidence="3" key="1">
    <citation type="journal article" date="2019" name="Int. J. Syst. Evol. Microbiol.">
        <title>The Global Catalogue of Microorganisms (GCM) 10K type strain sequencing project: providing services to taxonomists for standard genome sequencing and annotation.</title>
        <authorList>
            <consortium name="The Broad Institute Genomics Platform"/>
            <consortium name="The Broad Institute Genome Sequencing Center for Infectious Disease"/>
            <person name="Wu L."/>
            <person name="Ma J."/>
        </authorList>
    </citation>
    <scope>NUCLEOTIDE SEQUENCE [LARGE SCALE GENOMIC DNA]</scope>
    <source>
        <strain evidence="3">JCM 32305</strain>
    </source>
</reference>
<evidence type="ECO:0000313" key="3">
    <source>
        <dbReference type="Proteomes" id="UP000654004"/>
    </source>
</evidence>
<dbReference type="EMBL" id="BMQW01000006">
    <property type="protein sequence ID" value="GGP90089.1"/>
    <property type="molecule type" value="Genomic_DNA"/>
</dbReference>
<evidence type="ECO:0000256" key="1">
    <source>
        <dbReference type="SAM" id="Phobius"/>
    </source>
</evidence>
<sequence>MESVNFDIYEVATSEVYTTEQELYNCLKTLNDGVPVIVDFDETLWLRNSTETFLSNVSPSLWVGFWLQLLGLVRPWCWLSPKDPDHTRDWVRVLTIVIVAPWSIWQWNKVAVKLAKQHLNQNLYHALIQSKQPVMVASYGFGFVIQPLLDALNASWPLIVASDLKTAPNLRKEGKGAAVVKVLGIEVVQKGLSISDSKLDSDLLAMTRYSALLQWPEAKYQQAGLKPMLPFVYLKKIKRPDESYFTRAILGHDYLLLLLIFSLASTTPLLSALCLLLFVLSYFTAYEIGYYENDRLGLINECKPKVSKDYHKLAHNFVPYFSWIMSGLLAILASIVATQVNGLRSIFYHDNIYSSAIHIWLVFVVLLISVRLVFAWFNRLPEIGRIVPMLALQLARTTGYLLIFTTSMAGVLFCISQALSQWIPYMIYRFGGSRNQFPIHLVNFMLLLCFLIIESLNYGGSFSTIWHYWLTWVLVGYSMLRAAIELRTFIKHLKLQRSD</sequence>